<dbReference type="RefSeq" id="WP_407592284.1">
    <property type="nucleotide sequence ID" value="NZ_JBHDIY010000002.1"/>
</dbReference>
<dbReference type="Pfam" id="PF00702">
    <property type="entry name" value="Hydrolase"/>
    <property type="match status" value="1"/>
</dbReference>
<dbReference type="InterPro" id="IPR023214">
    <property type="entry name" value="HAD_sf"/>
</dbReference>
<protein>
    <submittedName>
        <fullName evidence="1">HAD family hydrolase</fullName>
        <ecNumber evidence="1">3.1.3.-</ecNumber>
    </submittedName>
</protein>
<dbReference type="SUPFAM" id="SSF56784">
    <property type="entry name" value="HAD-like"/>
    <property type="match status" value="1"/>
</dbReference>
<dbReference type="PANTHER" id="PTHR43611:SF3">
    <property type="entry name" value="FLAVIN MONONUCLEOTIDE HYDROLASE 1, CHLOROPLATIC"/>
    <property type="match status" value="1"/>
</dbReference>
<name>A0ABW8UTG6_9RHOB</name>
<proteinExistence type="predicted"/>
<dbReference type="Proteomes" id="UP001627408">
    <property type="component" value="Unassembled WGS sequence"/>
</dbReference>
<keyword evidence="2" id="KW-1185">Reference proteome</keyword>
<dbReference type="EC" id="3.1.3.-" evidence="1"/>
<keyword evidence="1" id="KW-0378">Hydrolase</keyword>
<dbReference type="Gene3D" id="3.40.50.1000">
    <property type="entry name" value="HAD superfamily/HAD-like"/>
    <property type="match status" value="1"/>
</dbReference>
<dbReference type="PANTHER" id="PTHR43611">
    <property type="entry name" value="ALPHA-D-GLUCOSE 1-PHOSPHATE PHOSPHATASE"/>
    <property type="match status" value="1"/>
</dbReference>
<gene>
    <name evidence="1" type="ORF">ACERZ8_11275</name>
</gene>
<organism evidence="1 2">
    <name type="scientific">Tateyamaria armeniaca</name>
    <dbReference type="NCBI Taxonomy" id="2518930"/>
    <lineage>
        <taxon>Bacteria</taxon>
        <taxon>Pseudomonadati</taxon>
        <taxon>Pseudomonadota</taxon>
        <taxon>Alphaproteobacteria</taxon>
        <taxon>Rhodobacterales</taxon>
        <taxon>Roseobacteraceae</taxon>
        <taxon>Tateyamaria</taxon>
    </lineage>
</organism>
<reference evidence="1 2" key="1">
    <citation type="submission" date="2024-08" db="EMBL/GenBank/DDBJ databases">
        <title>Tateyamaria sp. nov., isolated from marine algae.</title>
        <authorList>
            <person name="Choi B.J."/>
            <person name="Kim J.M."/>
            <person name="Lee J.K."/>
            <person name="Choi D.G."/>
            <person name="Bayburt H."/>
            <person name="Baek J.H."/>
            <person name="Han D.M."/>
            <person name="Jeon C.O."/>
        </authorList>
    </citation>
    <scope>NUCLEOTIDE SEQUENCE [LARGE SCALE GENOMIC DNA]</scope>
    <source>
        <strain evidence="1 2">KMU-156</strain>
    </source>
</reference>
<dbReference type="EMBL" id="JBHDIY010000002">
    <property type="protein sequence ID" value="MFL4470428.1"/>
    <property type="molecule type" value="Genomic_DNA"/>
</dbReference>
<accession>A0ABW8UTG6</accession>
<evidence type="ECO:0000313" key="1">
    <source>
        <dbReference type="EMBL" id="MFL4470428.1"/>
    </source>
</evidence>
<dbReference type="InterPro" id="IPR036412">
    <property type="entry name" value="HAD-like_sf"/>
</dbReference>
<comment type="caution">
    <text evidence="1">The sequence shown here is derived from an EMBL/GenBank/DDBJ whole genome shotgun (WGS) entry which is preliminary data.</text>
</comment>
<sequence length="202" mass="22760">MNAPVIIWDFDGVLNANVVDGRFVWTDTLWSDWGIDAAALAAHLFHPDRVGLIMRGHLDLRDVLQDWLTKAGHNVQADDFLAYWFAKDALPDAEVVRHLNRTGLRHVIGTNNEARRAIYIEREMGFAGLVENVFASGRIGHAKPDPEFFAQIEAWSGAPQDTHVLIDDIKRNVDAARARGWLGFHFTNETRDDLGAFLDQMS</sequence>
<dbReference type="GO" id="GO:0016787">
    <property type="term" value="F:hydrolase activity"/>
    <property type="evidence" value="ECO:0007669"/>
    <property type="project" value="UniProtKB-KW"/>
</dbReference>
<evidence type="ECO:0000313" key="2">
    <source>
        <dbReference type="Proteomes" id="UP001627408"/>
    </source>
</evidence>